<sequence length="63" mass="7236">MGNKVDNPCVDLCKLKDDICVGCGRSRDEIKRWKKLKNKERKAVRQQAAERLAILGKAKKRKP</sequence>
<dbReference type="RefSeq" id="WP_077682978.1">
    <property type="nucleotide sequence ID" value="NZ_CP065721.1"/>
</dbReference>
<dbReference type="Pfam" id="PF06945">
    <property type="entry name" value="DUF1289"/>
    <property type="match status" value="1"/>
</dbReference>
<dbReference type="EMBL" id="POUK01000009">
    <property type="protein sequence ID" value="PNF74940.1"/>
    <property type="molecule type" value="Genomic_DNA"/>
</dbReference>
<organism evidence="1 2">
    <name type="scientific">Stutzerimonas degradans</name>
    <dbReference type="NCBI Taxonomy" id="2968968"/>
    <lineage>
        <taxon>Bacteria</taxon>
        <taxon>Pseudomonadati</taxon>
        <taxon>Pseudomonadota</taxon>
        <taxon>Gammaproteobacteria</taxon>
        <taxon>Pseudomonadales</taxon>
        <taxon>Pseudomonadaceae</taxon>
        <taxon>Stutzerimonas</taxon>
    </lineage>
</organism>
<dbReference type="PANTHER" id="PTHR35175">
    <property type="entry name" value="DUF1289 DOMAIN-CONTAINING PROTEIN"/>
    <property type="match status" value="1"/>
</dbReference>
<evidence type="ECO:0000313" key="2">
    <source>
        <dbReference type="Proteomes" id="UP000235881"/>
    </source>
</evidence>
<dbReference type="InterPro" id="IPR010710">
    <property type="entry name" value="DUF1289"/>
</dbReference>
<keyword evidence="2" id="KW-1185">Reference proteome</keyword>
<gene>
    <name evidence="1" type="ORF">CXK95_18435</name>
</gene>
<evidence type="ECO:0000313" key="1">
    <source>
        <dbReference type="EMBL" id="PNF74940.1"/>
    </source>
</evidence>
<name>A0A1S8EYI6_9GAMM</name>
<protein>
    <submittedName>
        <fullName evidence="1">DUF1289 domain-containing protein</fullName>
    </submittedName>
</protein>
<reference evidence="1 2" key="1">
    <citation type="submission" date="2018-01" db="EMBL/GenBank/DDBJ databases">
        <title>Denitrification phenotypes of diverse strains of Pseudomonas stutzeri.</title>
        <authorList>
            <person name="Milligan D.A."/>
            <person name="Bergaust L."/>
            <person name="Bakken L.R."/>
            <person name="Frostegard A."/>
        </authorList>
    </citation>
    <scope>NUCLEOTIDE SEQUENCE [LARGE SCALE GENOMIC DNA]</scope>
    <source>
        <strain evidence="1 2">DSM 50238</strain>
    </source>
</reference>
<accession>A0A1S8EYI6</accession>
<dbReference type="AlphaFoldDB" id="A0A1S8EYI6"/>
<dbReference type="Proteomes" id="UP000235881">
    <property type="component" value="Unassembled WGS sequence"/>
</dbReference>
<proteinExistence type="predicted"/>
<comment type="caution">
    <text evidence="1">The sequence shown here is derived from an EMBL/GenBank/DDBJ whole genome shotgun (WGS) entry which is preliminary data.</text>
</comment>
<dbReference type="PANTHER" id="PTHR35175:SF2">
    <property type="entry name" value="DUF1289 DOMAIN-CONTAINING PROTEIN"/>
    <property type="match status" value="1"/>
</dbReference>